<feature type="binding site" evidence="5">
    <location>
        <position position="193"/>
    </location>
    <ligand>
        <name>[4Fe-4S] cluster</name>
        <dbReference type="ChEBI" id="CHEBI:49883"/>
    </ligand>
</feature>
<accession>A0AAX2ZF23</accession>
<feature type="binding site" evidence="5">
    <location>
        <position position="125"/>
    </location>
    <ligand>
        <name>isopentenyl diphosphate</name>
        <dbReference type="ChEBI" id="CHEBI:128769"/>
    </ligand>
</feature>
<dbReference type="Gene3D" id="3.40.1010.20">
    <property type="entry name" value="4-hydroxy-3-methylbut-2-enyl diphosphate reductase, catalytic domain"/>
    <property type="match status" value="2"/>
</dbReference>
<feature type="binding site" evidence="5">
    <location>
        <position position="75"/>
    </location>
    <ligand>
        <name>isopentenyl diphosphate</name>
        <dbReference type="ChEBI" id="CHEBI:128769"/>
    </ligand>
</feature>
<gene>
    <name evidence="5" type="primary">ispH</name>
    <name evidence="6" type="ORF">JW646_18795</name>
</gene>
<dbReference type="AlphaFoldDB" id="A0AAX2ZF23"/>
<keyword evidence="2 5" id="KW-0479">Metal-binding</keyword>
<evidence type="ECO:0000256" key="3">
    <source>
        <dbReference type="ARBA" id="ARBA00023004"/>
    </source>
</evidence>
<feature type="binding site" evidence="5">
    <location>
        <position position="75"/>
    </location>
    <ligand>
        <name>(2E)-4-hydroxy-3-methylbut-2-enyl diphosphate</name>
        <dbReference type="ChEBI" id="CHEBI:128753"/>
    </ligand>
</feature>
<evidence type="ECO:0000313" key="6">
    <source>
        <dbReference type="EMBL" id="UEL47641.1"/>
    </source>
</evidence>
<feature type="binding site" evidence="5">
    <location>
        <position position="222"/>
    </location>
    <ligand>
        <name>(2E)-4-hydroxy-3-methylbut-2-enyl diphosphate</name>
        <dbReference type="ChEBI" id="CHEBI:128753"/>
    </ligand>
</feature>
<evidence type="ECO:0000256" key="4">
    <source>
        <dbReference type="ARBA" id="ARBA00023014"/>
    </source>
</evidence>
<dbReference type="NCBIfam" id="NF009024">
    <property type="entry name" value="PRK12360.1"/>
    <property type="match status" value="1"/>
</dbReference>
<feature type="binding site" evidence="5">
    <location>
        <position position="165"/>
    </location>
    <ligand>
        <name>(2E)-4-hydroxy-3-methylbut-2-enyl diphosphate</name>
        <dbReference type="ChEBI" id="CHEBI:128753"/>
    </ligand>
</feature>
<dbReference type="Pfam" id="PF02401">
    <property type="entry name" value="LYTB"/>
    <property type="match status" value="1"/>
</dbReference>
<comment type="pathway">
    <text evidence="5">Isoprenoid biosynthesis; dimethylallyl diphosphate biosynthesis; dimethylallyl diphosphate from (2E)-4-hydroxy-3-methylbutenyl diphosphate: step 1/1.</text>
</comment>
<dbReference type="PANTHER" id="PTHR30426:SF0">
    <property type="entry name" value="4-HYDROXY-3-METHYLBUT-2-ENYL DIPHOSPHATE REDUCTASE"/>
    <property type="match status" value="1"/>
</dbReference>
<keyword evidence="5" id="KW-0414">Isoprene biosynthesis</keyword>
<dbReference type="GO" id="GO:0051745">
    <property type="term" value="F:4-hydroxy-3-methylbut-2-enyl diphosphate reductase activity"/>
    <property type="evidence" value="ECO:0007669"/>
    <property type="project" value="UniProtKB-UniRule"/>
</dbReference>
<dbReference type="Proteomes" id="UP001198983">
    <property type="component" value="Chromosome"/>
</dbReference>
<feature type="binding site" evidence="5">
    <location>
        <position position="42"/>
    </location>
    <ligand>
        <name>dimethylallyl diphosphate</name>
        <dbReference type="ChEBI" id="CHEBI:57623"/>
    </ligand>
</feature>
<dbReference type="NCBIfam" id="NF002187">
    <property type="entry name" value="PRK01045.1-1"/>
    <property type="match status" value="1"/>
</dbReference>
<evidence type="ECO:0000256" key="2">
    <source>
        <dbReference type="ARBA" id="ARBA00022723"/>
    </source>
</evidence>
<feature type="active site" description="Proton donor" evidence="5">
    <location>
        <position position="127"/>
    </location>
</feature>
<keyword evidence="4 5" id="KW-0411">Iron-sulfur</keyword>
<comment type="similarity">
    <text evidence="5">Belongs to the IspH family.</text>
</comment>
<comment type="catalytic activity">
    <reaction evidence="5">
        <text>isopentenyl diphosphate + 2 oxidized [2Fe-2S]-[ferredoxin] + H2O = (2E)-4-hydroxy-3-methylbut-2-enyl diphosphate + 2 reduced [2Fe-2S]-[ferredoxin] + 2 H(+)</text>
        <dbReference type="Rhea" id="RHEA:24488"/>
        <dbReference type="Rhea" id="RHEA-COMP:10000"/>
        <dbReference type="Rhea" id="RHEA-COMP:10001"/>
        <dbReference type="ChEBI" id="CHEBI:15377"/>
        <dbReference type="ChEBI" id="CHEBI:15378"/>
        <dbReference type="ChEBI" id="CHEBI:33737"/>
        <dbReference type="ChEBI" id="CHEBI:33738"/>
        <dbReference type="ChEBI" id="CHEBI:128753"/>
        <dbReference type="ChEBI" id="CHEBI:128769"/>
        <dbReference type="EC" id="1.17.7.4"/>
    </reaction>
</comment>
<comment type="pathway">
    <text evidence="5">Isoprenoid biosynthesis; isopentenyl diphosphate biosynthesis via DXP pathway; isopentenyl diphosphate from 1-deoxy-D-xylulose 5-phosphate: step 6/6.</text>
</comment>
<feature type="binding site" evidence="5">
    <location>
        <position position="264"/>
    </location>
    <ligand>
        <name>(2E)-4-hydroxy-3-methylbut-2-enyl diphosphate</name>
        <dbReference type="ChEBI" id="CHEBI:128753"/>
    </ligand>
</feature>
<dbReference type="KEGG" id="tem:JW646_18795"/>
<dbReference type="PANTHER" id="PTHR30426">
    <property type="entry name" value="4-HYDROXY-3-METHYLBUT-2-ENYL DIPHOSPHATE REDUCTASE"/>
    <property type="match status" value="1"/>
</dbReference>
<comment type="function">
    <text evidence="5">Catalyzes the conversion of 1-hydroxy-2-methyl-2-(E)-butenyl 4-diphosphate (HMBPP) into a mixture of isopentenyl diphosphate (IPP) and dimethylallyl diphosphate (DMAPP). Acts in the terminal step of the DOXP/MEP pathway for isoprenoid precursor biosynthesis.</text>
</comment>
<feature type="binding site" evidence="5">
    <location>
        <position position="97"/>
    </location>
    <ligand>
        <name>[4Fe-4S] cluster</name>
        <dbReference type="ChEBI" id="CHEBI:49883"/>
    </ligand>
</feature>
<sequence length="280" mass="31526">MEVRIAENAGFCFGVKRAMNMAWDELENKTSDNVYSLGPLIHNKQAVDKYKEKGLIEMDSLDKIPSDSKLIIRSHGVGKKIYTESESKNMDIVDTTCPFVKKIHDIVKEFSHKGYKIIIVGNSTHPEIIGINGWCDNEAIIINREEEIDNITFNNNDRYCVVSQTTANLESFDKIVSKLKSKIEDLTVNNTICFATKERQLSATDLAKEVDCMVVIGGKHSSNTQKLVNICKNIVPTFSIETKEELEKSKLEKFKVAGVTAGASTPDWIIEEVIEYLKEI</sequence>
<dbReference type="GO" id="GO:0051539">
    <property type="term" value="F:4 iron, 4 sulfur cluster binding"/>
    <property type="evidence" value="ECO:0007669"/>
    <property type="project" value="UniProtKB-UniRule"/>
</dbReference>
<feature type="binding site" evidence="5">
    <location>
        <position position="223"/>
    </location>
    <ligand>
        <name>(2E)-4-hydroxy-3-methylbut-2-enyl diphosphate</name>
        <dbReference type="ChEBI" id="CHEBI:128753"/>
    </ligand>
</feature>
<feature type="binding site" evidence="5">
    <location>
        <position position="221"/>
    </location>
    <ligand>
        <name>(2E)-4-hydroxy-3-methylbut-2-enyl diphosphate</name>
        <dbReference type="ChEBI" id="CHEBI:128753"/>
    </ligand>
</feature>
<dbReference type="CDD" id="cd13944">
    <property type="entry name" value="lytB_ispH"/>
    <property type="match status" value="1"/>
</dbReference>
<feature type="binding site" evidence="5">
    <location>
        <position position="222"/>
    </location>
    <ligand>
        <name>dimethylallyl diphosphate</name>
        <dbReference type="ChEBI" id="CHEBI:57623"/>
    </ligand>
</feature>
<proteinExistence type="inferred from homology"/>
<comment type="cofactor">
    <cofactor evidence="5">
        <name>[4Fe-4S] cluster</name>
        <dbReference type="ChEBI" id="CHEBI:49883"/>
    </cofactor>
    <text evidence="5">Binds 1 [4Fe-4S] cluster per subunit.</text>
</comment>
<feature type="binding site" evidence="5">
    <location>
        <position position="223"/>
    </location>
    <ligand>
        <name>isopentenyl diphosphate</name>
        <dbReference type="ChEBI" id="CHEBI:128769"/>
    </ligand>
</feature>
<dbReference type="NCBIfam" id="TIGR00216">
    <property type="entry name" value="ispH_lytB"/>
    <property type="match status" value="1"/>
</dbReference>
<dbReference type="RefSeq" id="WP_228415996.1">
    <property type="nucleotide sequence ID" value="NZ_CP081135.1"/>
</dbReference>
<feature type="binding site" evidence="5">
    <location>
        <position position="221"/>
    </location>
    <ligand>
        <name>isopentenyl diphosphate</name>
        <dbReference type="ChEBI" id="CHEBI:128769"/>
    </ligand>
</feature>
<feature type="binding site" evidence="5">
    <location>
        <position position="264"/>
    </location>
    <ligand>
        <name>dimethylallyl diphosphate</name>
        <dbReference type="ChEBI" id="CHEBI:57623"/>
    </ligand>
</feature>
<feature type="binding site" evidence="5">
    <location>
        <position position="221"/>
    </location>
    <ligand>
        <name>dimethylallyl diphosphate</name>
        <dbReference type="ChEBI" id="CHEBI:57623"/>
    </ligand>
</feature>
<feature type="binding site" evidence="5">
    <location>
        <position position="125"/>
    </location>
    <ligand>
        <name>dimethylallyl diphosphate</name>
        <dbReference type="ChEBI" id="CHEBI:57623"/>
    </ligand>
</feature>
<dbReference type="InterPro" id="IPR003451">
    <property type="entry name" value="LytB/IspH"/>
</dbReference>
<name>A0AAX2ZF23_9FIRM</name>
<reference evidence="6 7" key="1">
    <citation type="journal article" date="2023" name="Int. J. Syst. Evol. Microbiol.">
        <title>Terrisporobacter hibernicus sp. nov., isolated from bovine faeces in Northern Ireland.</title>
        <authorList>
            <person name="Mitchell M."/>
            <person name="Nguyen S.V."/>
            <person name="Connor M."/>
            <person name="Fairley D.J."/>
            <person name="Donoghue O."/>
            <person name="Marshall H."/>
            <person name="Koolman L."/>
            <person name="McMullan G."/>
            <person name="Schaffer K.E."/>
            <person name="McGrath J.W."/>
            <person name="Fanning S."/>
        </authorList>
    </citation>
    <scope>NUCLEOTIDE SEQUENCE [LARGE SCALE GENOMIC DNA]</scope>
    <source>
        <strain evidence="6 7">MCA3</strain>
    </source>
</reference>
<protein>
    <recommendedName>
        <fullName evidence="5">4-hydroxy-3-methylbut-2-enyl diphosphate reductase</fullName>
        <shortName evidence="5">HMBPP reductase</shortName>
        <ecNumber evidence="5">1.17.7.4</ecNumber>
    </recommendedName>
</protein>
<evidence type="ECO:0000256" key="1">
    <source>
        <dbReference type="ARBA" id="ARBA00022485"/>
    </source>
</evidence>
<feature type="binding site" evidence="5">
    <location>
        <position position="12"/>
    </location>
    <ligand>
        <name>[4Fe-4S] cluster</name>
        <dbReference type="ChEBI" id="CHEBI:49883"/>
    </ligand>
</feature>
<feature type="binding site" evidence="5">
    <location>
        <position position="222"/>
    </location>
    <ligand>
        <name>isopentenyl diphosphate</name>
        <dbReference type="ChEBI" id="CHEBI:128769"/>
    </ligand>
</feature>
<feature type="binding site" evidence="5">
    <location>
        <position position="42"/>
    </location>
    <ligand>
        <name>isopentenyl diphosphate</name>
        <dbReference type="ChEBI" id="CHEBI:128769"/>
    </ligand>
</feature>
<dbReference type="GO" id="GO:0019288">
    <property type="term" value="P:isopentenyl diphosphate biosynthetic process, methylerythritol 4-phosphate pathway"/>
    <property type="evidence" value="ECO:0007669"/>
    <property type="project" value="UniProtKB-UniRule"/>
</dbReference>
<evidence type="ECO:0000256" key="5">
    <source>
        <dbReference type="HAMAP-Rule" id="MF_00191"/>
    </source>
</evidence>
<feature type="binding site" evidence="5">
    <location>
        <position position="125"/>
    </location>
    <ligand>
        <name>(2E)-4-hydroxy-3-methylbut-2-enyl diphosphate</name>
        <dbReference type="ChEBI" id="CHEBI:128753"/>
    </ligand>
</feature>
<dbReference type="EC" id="1.17.7.4" evidence="5"/>
<feature type="binding site" evidence="5">
    <location>
        <position position="264"/>
    </location>
    <ligand>
        <name>isopentenyl diphosphate</name>
        <dbReference type="ChEBI" id="CHEBI:128769"/>
    </ligand>
</feature>
<organism evidence="6 7">
    <name type="scientific">Terrisporobacter hibernicus</name>
    <dbReference type="NCBI Taxonomy" id="2813371"/>
    <lineage>
        <taxon>Bacteria</taxon>
        <taxon>Bacillati</taxon>
        <taxon>Bacillota</taxon>
        <taxon>Clostridia</taxon>
        <taxon>Peptostreptococcales</taxon>
        <taxon>Peptostreptococcaceae</taxon>
        <taxon>Terrisporobacter</taxon>
    </lineage>
</organism>
<dbReference type="EMBL" id="CP081135">
    <property type="protein sequence ID" value="UEL47641.1"/>
    <property type="molecule type" value="Genomic_DNA"/>
</dbReference>
<keyword evidence="5 6" id="KW-0560">Oxidoreductase</keyword>
<feature type="binding site" evidence="5">
    <location>
        <position position="223"/>
    </location>
    <ligand>
        <name>dimethylallyl diphosphate</name>
        <dbReference type="ChEBI" id="CHEBI:57623"/>
    </ligand>
</feature>
<keyword evidence="7" id="KW-1185">Reference proteome</keyword>
<feature type="binding site" evidence="5">
    <location>
        <position position="42"/>
    </location>
    <ligand>
        <name>(2E)-4-hydroxy-3-methylbut-2-enyl diphosphate</name>
        <dbReference type="ChEBI" id="CHEBI:128753"/>
    </ligand>
</feature>
<keyword evidence="3 5" id="KW-0408">Iron</keyword>
<dbReference type="HAMAP" id="MF_00191">
    <property type="entry name" value="IspH"/>
    <property type="match status" value="1"/>
</dbReference>
<feature type="binding site" evidence="5">
    <location>
        <position position="75"/>
    </location>
    <ligand>
        <name>dimethylallyl diphosphate</name>
        <dbReference type="ChEBI" id="CHEBI:57623"/>
    </ligand>
</feature>
<dbReference type="GO" id="GO:0046872">
    <property type="term" value="F:metal ion binding"/>
    <property type="evidence" value="ECO:0007669"/>
    <property type="project" value="UniProtKB-KW"/>
</dbReference>
<dbReference type="GO" id="GO:0016114">
    <property type="term" value="P:terpenoid biosynthetic process"/>
    <property type="evidence" value="ECO:0007669"/>
    <property type="project" value="UniProtKB-UniRule"/>
</dbReference>
<evidence type="ECO:0000313" key="7">
    <source>
        <dbReference type="Proteomes" id="UP001198983"/>
    </source>
</evidence>
<dbReference type="Gene3D" id="3.40.50.11270">
    <property type="match status" value="1"/>
</dbReference>
<comment type="catalytic activity">
    <reaction evidence="5">
        <text>dimethylallyl diphosphate + 2 oxidized [2Fe-2S]-[ferredoxin] + H2O = (2E)-4-hydroxy-3-methylbut-2-enyl diphosphate + 2 reduced [2Fe-2S]-[ferredoxin] + 2 H(+)</text>
        <dbReference type="Rhea" id="RHEA:24825"/>
        <dbReference type="Rhea" id="RHEA-COMP:10000"/>
        <dbReference type="Rhea" id="RHEA-COMP:10001"/>
        <dbReference type="ChEBI" id="CHEBI:15377"/>
        <dbReference type="ChEBI" id="CHEBI:15378"/>
        <dbReference type="ChEBI" id="CHEBI:33737"/>
        <dbReference type="ChEBI" id="CHEBI:33738"/>
        <dbReference type="ChEBI" id="CHEBI:57623"/>
        <dbReference type="ChEBI" id="CHEBI:128753"/>
        <dbReference type="EC" id="1.17.7.4"/>
    </reaction>
</comment>
<keyword evidence="1 5" id="KW-0004">4Fe-4S</keyword>
<dbReference type="GO" id="GO:0050992">
    <property type="term" value="P:dimethylallyl diphosphate biosynthetic process"/>
    <property type="evidence" value="ECO:0007669"/>
    <property type="project" value="UniProtKB-UniRule"/>
</dbReference>